<gene>
    <name evidence="1" type="ORF">CR513_22023</name>
</gene>
<dbReference type="Proteomes" id="UP000257109">
    <property type="component" value="Unassembled WGS sequence"/>
</dbReference>
<reference evidence="1" key="1">
    <citation type="submission" date="2018-05" db="EMBL/GenBank/DDBJ databases">
        <title>Draft genome of Mucuna pruriens seed.</title>
        <authorList>
            <person name="Nnadi N.E."/>
            <person name="Vos R."/>
            <person name="Hasami M.H."/>
            <person name="Devisetty U.K."/>
            <person name="Aguiy J.C."/>
        </authorList>
    </citation>
    <scope>NUCLEOTIDE SEQUENCE [LARGE SCALE GENOMIC DNA]</scope>
    <source>
        <strain evidence="1">JCA_2017</strain>
    </source>
</reference>
<accession>A0A371GY24</accession>
<proteinExistence type="predicted"/>
<name>A0A371GY24_MUCPR</name>
<comment type="caution">
    <text evidence="1">The sequence shown here is derived from an EMBL/GenBank/DDBJ whole genome shotgun (WGS) entry which is preliminary data.</text>
</comment>
<dbReference type="EMBL" id="QJKJ01004123">
    <property type="protein sequence ID" value="RDX95454.1"/>
    <property type="molecule type" value="Genomic_DNA"/>
</dbReference>
<dbReference type="OrthoDB" id="585237at2759"/>
<protein>
    <submittedName>
        <fullName evidence="1">Uncharacterized protein</fullName>
    </submittedName>
</protein>
<evidence type="ECO:0000313" key="2">
    <source>
        <dbReference type="Proteomes" id="UP000257109"/>
    </source>
</evidence>
<dbReference type="AlphaFoldDB" id="A0A371GY24"/>
<organism evidence="1 2">
    <name type="scientific">Mucuna pruriens</name>
    <name type="common">Velvet bean</name>
    <name type="synonym">Dolichos pruriens</name>
    <dbReference type="NCBI Taxonomy" id="157652"/>
    <lineage>
        <taxon>Eukaryota</taxon>
        <taxon>Viridiplantae</taxon>
        <taxon>Streptophyta</taxon>
        <taxon>Embryophyta</taxon>
        <taxon>Tracheophyta</taxon>
        <taxon>Spermatophyta</taxon>
        <taxon>Magnoliopsida</taxon>
        <taxon>eudicotyledons</taxon>
        <taxon>Gunneridae</taxon>
        <taxon>Pentapetalae</taxon>
        <taxon>rosids</taxon>
        <taxon>fabids</taxon>
        <taxon>Fabales</taxon>
        <taxon>Fabaceae</taxon>
        <taxon>Papilionoideae</taxon>
        <taxon>50 kb inversion clade</taxon>
        <taxon>NPAAA clade</taxon>
        <taxon>indigoferoid/millettioid clade</taxon>
        <taxon>Phaseoleae</taxon>
        <taxon>Mucuna</taxon>
    </lineage>
</organism>
<evidence type="ECO:0000313" key="1">
    <source>
        <dbReference type="EMBL" id="RDX95454.1"/>
    </source>
</evidence>
<keyword evidence="2" id="KW-1185">Reference proteome</keyword>
<sequence length="63" mass="6961">MGLWESYASVVLLGEIVECCTIDGESLVAESTTSSHFDLSSMRHVESCVNQQGPPCKAKYSWY</sequence>
<feature type="non-terminal residue" evidence="1">
    <location>
        <position position="1"/>
    </location>
</feature>